<evidence type="ECO:0000256" key="3">
    <source>
        <dbReference type="ARBA" id="ARBA00022741"/>
    </source>
</evidence>
<dbReference type="PROSITE" id="PS50893">
    <property type="entry name" value="ABC_TRANSPORTER_2"/>
    <property type="match status" value="1"/>
</dbReference>
<reference evidence="6 7" key="1">
    <citation type="submission" date="2023-07" db="EMBL/GenBank/DDBJ databases">
        <title>Genomic Encyclopedia of Type Strains, Phase IV (KMG-IV): sequencing the most valuable type-strain genomes for metagenomic binning, comparative biology and taxonomic classification.</title>
        <authorList>
            <person name="Goeker M."/>
        </authorList>
    </citation>
    <scope>NUCLEOTIDE SEQUENCE [LARGE SCALE GENOMIC DNA]</scope>
    <source>
        <strain evidence="6 7">DSM 5896</strain>
    </source>
</reference>
<dbReference type="Pfam" id="PF08402">
    <property type="entry name" value="TOBE_2"/>
    <property type="match status" value="1"/>
</dbReference>
<evidence type="ECO:0000313" key="6">
    <source>
        <dbReference type="EMBL" id="MDQ0393447.1"/>
    </source>
</evidence>
<accession>A0ABU0FFQ9</accession>
<keyword evidence="4 6" id="KW-0067">ATP-binding</keyword>
<feature type="domain" description="ABC transporter" evidence="5">
    <location>
        <begin position="6"/>
        <end position="254"/>
    </location>
</feature>
<dbReference type="Gene3D" id="2.40.50.100">
    <property type="match status" value="1"/>
</dbReference>
<dbReference type="GO" id="GO:0005524">
    <property type="term" value="F:ATP binding"/>
    <property type="evidence" value="ECO:0007669"/>
    <property type="project" value="UniProtKB-KW"/>
</dbReference>
<dbReference type="SMART" id="SM00382">
    <property type="entry name" value="AAA"/>
    <property type="match status" value="1"/>
</dbReference>
<organism evidence="6 7">
    <name type="scientific">Labrys monachus</name>
    <dbReference type="NCBI Taxonomy" id="217067"/>
    <lineage>
        <taxon>Bacteria</taxon>
        <taxon>Pseudomonadati</taxon>
        <taxon>Pseudomonadota</taxon>
        <taxon>Alphaproteobacteria</taxon>
        <taxon>Hyphomicrobiales</taxon>
        <taxon>Xanthobacteraceae</taxon>
        <taxon>Labrys</taxon>
    </lineage>
</organism>
<dbReference type="EMBL" id="JAUSVK010000001">
    <property type="protein sequence ID" value="MDQ0393447.1"/>
    <property type="molecule type" value="Genomic_DNA"/>
</dbReference>
<dbReference type="PANTHER" id="PTHR43875">
    <property type="entry name" value="MALTODEXTRIN IMPORT ATP-BINDING PROTEIN MSMX"/>
    <property type="match status" value="1"/>
</dbReference>
<dbReference type="Gene3D" id="3.40.50.300">
    <property type="entry name" value="P-loop containing nucleotide triphosphate hydrolases"/>
    <property type="match status" value="1"/>
</dbReference>
<proteinExistence type="inferred from homology"/>
<gene>
    <name evidence="6" type="ORF">J3R73_003239</name>
</gene>
<dbReference type="InterPro" id="IPR003439">
    <property type="entry name" value="ABC_transporter-like_ATP-bd"/>
</dbReference>
<dbReference type="PROSITE" id="PS00211">
    <property type="entry name" value="ABC_TRANSPORTER_1"/>
    <property type="match status" value="1"/>
</dbReference>
<keyword evidence="6" id="KW-0762">Sugar transport</keyword>
<keyword evidence="3" id="KW-0547">Nucleotide-binding</keyword>
<dbReference type="SUPFAM" id="SSF50331">
    <property type="entry name" value="MOP-like"/>
    <property type="match status" value="1"/>
</dbReference>
<dbReference type="SUPFAM" id="SSF52540">
    <property type="entry name" value="P-loop containing nucleoside triphosphate hydrolases"/>
    <property type="match status" value="1"/>
</dbReference>
<dbReference type="InterPro" id="IPR027417">
    <property type="entry name" value="P-loop_NTPase"/>
</dbReference>
<dbReference type="Proteomes" id="UP001237448">
    <property type="component" value="Unassembled WGS sequence"/>
</dbReference>
<evidence type="ECO:0000313" key="7">
    <source>
        <dbReference type="Proteomes" id="UP001237448"/>
    </source>
</evidence>
<evidence type="ECO:0000259" key="5">
    <source>
        <dbReference type="PROSITE" id="PS50893"/>
    </source>
</evidence>
<protein>
    <submittedName>
        <fullName evidence="6">Multiple sugar transport system ATP-binding protein</fullName>
    </submittedName>
</protein>
<evidence type="ECO:0000256" key="2">
    <source>
        <dbReference type="ARBA" id="ARBA00022448"/>
    </source>
</evidence>
<sequence length="401" mass="43842">MAASNVKIKGLAKSFGDTAVLEDLDLEVRAGEFMCLLGPSGCGKSTLLRILAGFDRQSAGSTCVDGRDILGMPPKHRDIAMVFQSFALYPHMTVRENLAAPLIMRTLSFWQRQPLLGALSADGRRQRRRIESELVRVAASLRIEGLLDRKPAQLSGGQRQRVAIGRAIIRQPRLFLMDEPLSSLDAALRAEMRGELVELQRRLGITTIYVTHDQTEAMTMADRVVVMMAGRAIQIGTPMQVFHDPQHISVAKFLGTPAINIFPGRVTEGGRLSFGGHEFAVPMPAAPPQSVDIGVRPEDLRVGSRAETSLHWRGRIERIEQIGHEMLVHLTVEGDARTSAVARLTGDELAQFSSPADGRVFLGFKPADAKVFDSAGARIRQLQTDRRFALVENAPATGVVG</sequence>
<keyword evidence="2" id="KW-0813">Transport</keyword>
<dbReference type="Gene3D" id="2.40.50.140">
    <property type="entry name" value="Nucleic acid-binding proteins"/>
    <property type="match status" value="1"/>
</dbReference>
<dbReference type="InterPro" id="IPR047641">
    <property type="entry name" value="ABC_transpr_MalK/UgpC-like"/>
</dbReference>
<dbReference type="InterPro" id="IPR003593">
    <property type="entry name" value="AAA+_ATPase"/>
</dbReference>
<dbReference type="RefSeq" id="WP_307428803.1">
    <property type="nucleotide sequence ID" value="NZ_JAUSVK010000001.1"/>
</dbReference>
<comment type="similarity">
    <text evidence="1">Belongs to the ABC transporter superfamily.</text>
</comment>
<dbReference type="InterPro" id="IPR008995">
    <property type="entry name" value="Mo/tungstate-bd_C_term_dom"/>
</dbReference>
<evidence type="ECO:0000256" key="1">
    <source>
        <dbReference type="ARBA" id="ARBA00005417"/>
    </source>
</evidence>
<dbReference type="InterPro" id="IPR017871">
    <property type="entry name" value="ABC_transporter-like_CS"/>
</dbReference>
<keyword evidence="7" id="KW-1185">Reference proteome</keyword>
<dbReference type="InterPro" id="IPR013611">
    <property type="entry name" value="Transp-assoc_OB_typ2"/>
</dbReference>
<dbReference type="InterPro" id="IPR012340">
    <property type="entry name" value="NA-bd_OB-fold"/>
</dbReference>
<dbReference type="PANTHER" id="PTHR43875:SF14">
    <property type="entry name" value="ABC TRANSPORTER ATP-BINDING PROTEIN"/>
    <property type="match status" value="1"/>
</dbReference>
<evidence type="ECO:0000256" key="4">
    <source>
        <dbReference type="ARBA" id="ARBA00022840"/>
    </source>
</evidence>
<dbReference type="Pfam" id="PF00005">
    <property type="entry name" value="ABC_tran"/>
    <property type="match status" value="1"/>
</dbReference>
<name>A0ABU0FFQ9_9HYPH</name>
<comment type="caution">
    <text evidence="6">The sequence shown here is derived from an EMBL/GenBank/DDBJ whole genome shotgun (WGS) entry which is preliminary data.</text>
</comment>